<sequence>MRTEIATAENTHNSGQWFRRVADMPNPFGMLQDVLAAIFYRYALYVSSNPRPFIVAPVLLTFALSLGVFTFTVQDDLRFLYSPIHSPARFEYSIHRAFSGDSVNSTYIAVAVEPNDNINNLLRKLRDDPRVRLEYPLLYFFDNKFFLPLHLYGVELGGEKGIKSIEMIHLHYPIPGTENESAESVGDALEMALREYL</sequence>
<dbReference type="AlphaFoldDB" id="A0A0M3ITM2"/>
<feature type="transmembrane region" description="Helical" evidence="1">
    <location>
        <begin position="53"/>
        <end position="73"/>
    </location>
</feature>
<dbReference type="GO" id="GO:0006897">
    <property type="term" value="P:endocytosis"/>
    <property type="evidence" value="ECO:0007669"/>
    <property type="project" value="TreeGrafter"/>
</dbReference>
<dbReference type="PANTHER" id="PTHR10796:SF105">
    <property type="entry name" value="SSD DOMAIN-CONTAINING PROTEIN"/>
    <property type="match status" value="1"/>
</dbReference>
<name>A0A0M3ITM2_ASCLU</name>
<dbReference type="InterPro" id="IPR051697">
    <property type="entry name" value="Patched_domain-protein"/>
</dbReference>
<reference evidence="3" key="1">
    <citation type="submission" date="2017-02" db="UniProtKB">
        <authorList>
            <consortium name="WormBaseParasite"/>
        </authorList>
    </citation>
    <scope>IDENTIFICATION</scope>
</reference>
<dbReference type="GO" id="GO:0030659">
    <property type="term" value="C:cytoplasmic vesicle membrane"/>
    <property type="evidence" value="ECO:0007669"/>
    <property type="project" value="TreeGrafter"/>
</dbReference>
<dbReference type="WBParaSite" id="ALUE_0002210001-mRNA-1">
    <property type="protein sequence ID" value="ALUE_0002210001-mRNA-1"/>
    <property type="gene ID" value="ALUE_0002210001"/>
</dbReference>
<keyword evidence="1" id="KW-0812">Transmembrane</keyword>
<dbReference type="PANTHER" id="PTHR10796">
    <property type="entry name" value="PATCHED-RELATED"/>
    <property type="match status" value="1"/>
</dbReference>
<evidence type="ECO:0000313" key="2">
    <source>
        <dbReference type="Proteomes" id="UP000036681"/>
    </source>
</evidence>
<protein>
    <submittedName>
        <fullName evidence="3">Patched family protein</fullName>
    </submittedName>
</protein>
<dbReference type="Proteomes" id="UP000036681">
    <property type="component" value="Unplaced"/>
</dbReference>
<keyword evidence="2" id="KW-1185">Reference proteome</keyword>
<keyword evidence="1" id="KW-1133">Transmembrane helix</keyword>
<accession>A0A0M3ITM2</accession>
<dbReference type="GO" id="GO:0018996">
    <property type="term" value="P:molting cycle, collagen and cuticulin-based cuticle"/>
    <property type="evidence" value="ECO:0007669"/>
    <property type="project" value="TreeGrafter"/>
</dbReference>
<evidence type="ECO:0000256" key="1">
    <source>
        <dbReference type="SAM" id="Phobius"/>
    </source>
</evidence>
<proteinExistence type="predicted"/>
<dbReference type="GO" id="GO:0005886">
    <property type="term" value="C:plasma membrane"/>
    <property type="evidence" value="ECO:0007669"/>
    <property type="project" value="TreeGrafter"/>
</dbReference>
<keyword evidence="1" id="KW-0472">Membrane</keyword>
<evidence type="ECO:0000313" key="3">
    <source>
        <dbReference type="WBParaSite" id="ALUE_0002210001-mRNA-1"/>
    </source>
</evidence>
<organism evidence="2 3">
    <name type="scientific">Ascaris lumbricoides</name>
    <name type="common">Giant roundworm</name>
    <dbReference type="NCBI Taxonomy" id="6252"/>
    <lineage>
        <taxon>Eukaryota</taxon>
        <taxon>Metazoa</taxon>
        <taxon>Ecdysozoa</taxon>
        <taxon>Nematoda</taxon>
        <taxon>Chromadorea</taxon>
        <taxon>Rhabditida</taxon>
        <taxon>Spirurina</taxon>
        <taxon>Ascaridomorpha</taxon>
        <taxon>Ascaridoidea</taxon>
        <taxon>Ascarididae</taxon>
        <taxon>Ascaris</taxon>
    </lineage>
</organism>